<sequence>MPPEIIIGDAAIISSGAFFLHSLEKMATISLDDAAFIIHVFDPEAGESAPQLNVDSNTGAHAFMPKSFAMMQFGPGGKYGIRVKVDHAFERGNGLYLVHYSVHHSYPPAAA</sequence>
<dbReference type="Proteomes" id="UP001055039">
    <property type="component" value="Unassembled WGS sequence"/>
</dbReference>
<keyword evidence="2" id="KW-1185">Reference proteome</keyword>
<reference evidence="1" key="2">
    <citation type="submission" date="2021-08" db="EMBL/GenBank/DDBJ databases">
        <authorList>
            <person name="Tani A."/>
            <person name="Ola A."/>
            <person name="Ogura Y."/>
            <person name="Katsura K."/>
            <person name="Hayashi T."/>
        </authorList>
    </citation>
    <scope>NUCLEOTIDE SEQUENCE</scope>
    <source>
        <strain evidence="1">NBRC 15686</strain>
    </source>
</reference>
<gene>
    <name evidence="1" type="ORF">LNAOJCKE_2972</name>
</gene>
<evidence type="ECO:0000313" key="1">
    <source>
        <dbReference type="EMBL" id="GJE65759.1"/>
    </source>
</evidence>
<dbReference type="EMBL" id="BPRC01000010">
    <property type="protein sequence ID" value="GJE65759.1"/>
    <property type="molecule type" value="Genomic_DNA"/>
</dbReference>
<reference evidence="1" key="1">
    <citation type="journal article" date="2021" name="Front. Microbiol.">
        <title>Comprehensive Comparative Genomics and Phenotyping of Methylobacterium Species.</title>
        <authorList>
            <person name="Alessa O."/>
            <person name="Ogura Y."/>
            <person name="Fujitani Y."/>
            <person name="Takami H."/>
            <person name="Hayashi T."/>
            <person name="Sahin N."/>
            <person name="Tani A."/>
        </authorList>
    </citation>
    <scope>NUCLEOTIDE SEQUENCE</scope>
    <source>
        <strain evidence="1">NBRC 15686</strain>
    </source>
</reference>
<organism evidence="1 2">
    <name type="scientific">Methylorubrum aminovorans</name>
    <dbReference type="NCBI Taxonomy" id="269069"/>
    <lineage>
        <taxon>Bacteria</taxon>
        <taxon>Pseudomonadati</taxon>
        <taxon>Pseudomonadota</taxon>
        <taxon>Alphaproteobacteria</taxon>
        <taxon>Hyphomicrobiales</taxon>
        <taxon>Methylobacteriaceae</taxon>
        <taxon>Methylorubrum</taxon>
    </lineage>
</organism>
<evidence type="ECO:0000313" key="2">
    <source>
        <dbReference type="Proteomes" id="UP001055039"/>
    </source>
</evidence>
<comment type="caution">
    <text evidence="1">The sequence shown here is derived from an EMBL/GenBank/DDBJ whole genome shotgun (WGS) entry which is preliminary data.</text>
</comment>
<name>A0ABQ4UEL0_9HYPH</name>
<protein>
    <submittedName>
        <fullName evidence="1">Uncharacterized protein</fullName>
    </submittedName>
</protein>
<accession>A0ABQ4UEL0</accession>
<dbReference type="RefSeq" id="WP_238225191.1">
    <property type="nucleotide sequence ID" value="NZ_BAAADH010000077.1"/>
</dbReference>
<proteinExistence type="predicted"/>